<dbReference type="Pfam" id="PF13649">
    <property type="entry name" value="Methyltransf_25"/>
    <property type="match status" value="1"/>
</dbReference>
<feature type="domain" description="Methyltransferase" evidence="2">
    <location>
        <begin position="55"/>
        <end position="155"/>
    </location>
</feature>
<proteinExistence type="predicted"/>
<dbReference type="SUPFAM" id="SSF53335">
    <property type="entry name" value="S-adenosyl-L-methionine-dependent methyltransferases"/>
    <property type="match status" value="1"/>
</dbReference>
<evidence type="ECO:0000259" key="2">
    <source>
        <dbReference type="Pfam" id="PF13649"/>
    </source>
</evidence>
<dbReference type="EMBL" id="CP117416">
    <property type="protein sequence ID" value="WCT57506.1"/>
    <property type="molecule type" value="Genomic_DNA"/>
</dbReference>
<dbReference type="RefSeq" id="WP_273615712.1">
    <property type="nucleotide sequence ID" value="NZ_CP117416.1"/>
</dbReference>
<dbReference type="GO" id="GO:0008168">
    <property type="term" value="F:methyltransferase activity"/>
    <property type="evidence" value="ECO:0007669"/>
    <property type="project" value="UniProtKB-KW"/>
</dbReference>
<evidence type="ECO:0000256" key="1">
    <source>
        <dbReference type="ARBA" id="ARBA00022679"/>
    </source>
</evidence>
<reference evidence="3 4" key="1">
    <citation type="submission" date="2023-02" db="EMBL/GenBank/DDBJ databases">
        <title>Genome sequence of Paenibacillus kyungheensis KACC 18744.</title>
        <authorList>
            <person name="Kim S."/>
            <person name="Heo J."/>
            <person name="Kwon S.-W."/>
        </authorList>
    </citation>
    <scope>NUCLEOTIDE SEQUENCE [LARGE SCALE GENOMIC DNA]</scope>
    <source>
        <strain evidence="3 4">KACC 18744</strain>
    </source>
</reference>
<accession>A0AAX3M5P2</accession>
<dbReference type="Proteomes" id="UP001220509">
    <property type="component" value="Chromosome"/>
</dbReference>
<dbReference type="Gene3D" id="3.40.50.150">
    <property type="entry name" value="Vaccinia Virus protein VP39"/>
    <property type="match status" value="1"/>
</dbReference>
<dbReference type="InterPro" id="IPR041698">
    <property type="entry name" value="Methyltransf_25"/>
</dbReference>
<dbReference type="CDD" id="cd02440">
    <property type="entry name" value="AdoMet_MTases"/>
    <property type="match status" value="1"/>
</dbReference>
<sequence length="253" mass="28282">MCAAFDTARESESDYHEKFYEENKLFEPGSWMAGPTPIVMELLERLQKYTPAPKVLDMACGVGRHTIPVAQQLTEGGVVVGVDLLDSAIEQLQKYAEEYNVADRIEAVTSDVESYNIEPDAYDYMIATGCLEHVSSQDSLQKVINSMQAGTRTGGIHLISMTSSVQQVDQKTQEAEEGNIELNLTTEQLLELLNEYYEGWNIIERKAVAQAIEETKDGKEIELQGNWITFAACKEDPQPHPEVLQQVQSSTDK</sequence>
<dbReference type="InterPro" id="IPR029063">
    <property type="entry name" value="SAM-dependent_MTases_sf"/>
</dbReference>
<keyword evidence="4" id="KW-1185">Reference proteome</keyword>
<dbReference type="KEGG" id="pka:PQ456_08360"/>
<organism evidence="3 4">
    <name type="scientific">Paenibacillus kyungheensis</name>
    <dbReference type="NCBI Taxonomy" id="1452732"/>
    <lineage>
        <taxon>Bacteria</taxon>
        <taxon>Bacillati</taxon>
        <taxon>Bacillota</taxon>
        <taxon>Bacilli</taxon>
        <taxon>Bacillales</taxon>
        <taxon>Paenibacillaceae</taxon>
        <taxon>Paenibacillus</taxon>
    </lineage>
</organism>
<gene>
    <name evidence="3" type="ORF">PQ456_08360</name>
</gene>
<name>A0AAX3M5P2_9BACL</name>
<dbReference type="AlphaFoldDB" id="A0AAX3M5P2"/>
<protein>
    <submittedName>
        <fullName evidence="3">Class I SAM-dependent methyltransferase</fullName>
    </submittedName>
</protein>
<keyword evidence="1" id="KW-0808">Transferase</keyword>
<evidence type="ECO:0000313" key="4">
    <source>
        <dbReference type="Proteomes" id="UP001220509"/>
    </source>
</evidence>
<dbReference type="GO" id="GO:0032259">
    <property type="term" value="P:methylation"/>
    <property type="evidence" value="ECO:0007669"/>
    <property type="project" value="UniProtKB-KW"/>
</dbReference>
<keyword evidence="3" id="KW-0489">Methyltransferase</keyword>
<evidence type="ECO:0000313" key="3">
    <source>
        <dbReference type="EMBL" id="WCT57506.1"/>
    </source>
</evidence>
<dbReference type="PANTHER" id="PTHR43861">
    <property type="entry name" value="TRANS-ACONITATE 2-METHYLTRANSFERASE-RELATED"/>
    <property type="match status" value="1"/>
</dbReference>